<evidence type="ECO:0000256" key="4">
    <source>
        <dbReference type="ARBA" id="ARBA00023242"/>
    </source>
</evidence>
<dbReference type="InterPro" id="IPR011993">
    <property type="entry name" value="PH-like_dom_sf"/>
</dbReference>
<evidence type="ECO:0000313" key="6">
    <source>
        <dbReference type="EnsemblMetazoa" id="PPAI003341-PA"/>
    </source>
</evidence>
<dbReference type="Proteomes" id="UP000092462">
    <property type="component" value="Unassembled WGS sequence"/>
</dbReference>
<evidence type="ECO:0000256" key="2">
    <source>
        <dbReference type="ARBA" id="ARBA00004496"/>
    </source>
</evidence>
<name>A0A1B0D718_PHLPP</name>
<evidence type="ECO:0000256" key="3">
    <source>
        <dbReference type="ARBA" id="ARBA00022490"/>
    </source>
</evidence>
<evidence type="ECO:0000256" key="1">
    <source>
        <dbReference type="ARBA" id="ARBA00004123"/>
    </source>
</evidence>
<dbReference type="GO" id="GO:0005829">
    <property type="term" value="C:cytosol"/>
    <property type="evidence" value="ECO:0007669"/>
    <property type="project" value="TreeGrafter"/>
</dbReference>
<dbReference type="EnsemblMetazoa" id="PPAI003341-RA">
    <property type="protein sequence ID" value="PPAI003341-PA"/>
    <property type="gene ID" value="PPAI003341"/>
</dbReference>
<protein>
    <submittedName>
        <fullName evidence="6">Uncharacterized protein</fullName>
    </submittedName>
</protein>
<dbReference type="InterPro" id="IPR039924">
    <property type="entry name" value="ICln/Lot5/Saf5"/>
</dbReference>
<dbReference type="PANTHER" id="PTHR21399:SF0">
    <property type="entry name" value="METHYLOSOME SUBUNIT PICLN"/>
    <property type="match status" value="1"/>
</dbReference>
<dbReference type="Pfam" id="PF03517">
    <property type="entry name" value="Voldacs"/>
    <property type="match status" value="1"/>
</dbReference>
<keyword evidence="4" id="KW-0539">Nucleus</keyword>
<dbReference type="VEuPathDB" id="VectorBase:PPAI003341"/>
<evidence type="ECO:0000256" key="5">
    <source>
        <dbReference type="SAM" id="MobiDB-lite"/>
    </source>
</evidence>
<keyword evidence="7" id="KW-1185">Reference proteome</keyword>
<dbReference type="PANTHER" id="PTHR21399">
    <property type="entry name" value="CHLORIDE CONDUCTANCE REGULATORY PROTEIN ICLN"/>
    <property type="match status" value="1"/>
</dbReference>
<organism evidence="6 7">
    <name type="scientific">Phlebotomus papatasi</name>
    <name type="common">Sandfly</name>
    <dbReference type="NCBI Taxonomy" id="29031"/>
    <lineage>
        <taxon>Eukaryota</taxon>
        <taxon>Metazoa</taxon>
        <taxon>Ecdysozoa</taxon>
        <taxon>Arthropoda</taxon>
        <taxon>Hexapoda</taxon>
        <taxon>Insecta</taxon>
        <taxon>Pterygota</taxon>
        <taxon>Neoptera</taxon>
        <taxon>Endopterygota</taxon>
        <taxon>Diptera</taxon>
        <taxon>Nematocera</taxon>
        <taxon>Psychodoidea</taxon>
        <taxon>Psychodidae</taxon>
        <taxon>Phlebotomus</taxon>
        <taxon>Phlebotomus</taxon>
    </lineage>
</organism>
<sequence>MSIIGVINASVEDTVYSEDNVKLQINKTDVGNGTLFVTKEYLAWKPENREEGVSIPWLKITLHAISSAPSRSIYMILDFALKWPGVFDANGQANGGNEAPEVEEDEGNGSDASLGSDLGGSELHLLPQNPNAVDHIYEAMNHCQRLHPDPNDSISDDEFMEAEEDMANIQNLHIDDEERFADAEEN</sequence>
<proteinExistence type="predicted"/>
<dbReference type="EMBL" id="AJVK01026531">
    <property type="status" value="NOT_ANNOTATED_CDS"/>
    <property type="molecule type" value="Genomic_DNA"/>
</dbReference>
<feature type="compositionally biased region" description="Low complexity" evidence="5">
    <location>
        <begin position="109"/>
        <end position="126"/>
    </location>
</feature>
<dbReference type="Gene3D" id="2.30.29.30">
    <property type="entry name" value="Pleckstrin-homology domain (PH domain)/Phosphotyrosine-binding domain (PTB)"/>
    <property type="match status" value="1"/>
</dbReference>
<dbReference type="GO" id="GO:0034715">
    <property type="term" value="C:pICln-Sm protein complex"/>
    <property type="evidence" value="ECO:0007669"/>
    <property type="project" value="TreeGrafter"/>
</dbReference>
<keyword evidence="3" id="KW-0963">Cytoplasm</keyword>
<dbReference type="GO" id="GO:0045292">
    <property type="term" value="P:mRNA cis splicing, via spliceosome"/>
    <property type="evidence" value="ECO:0007669"/>
    <property type="project" value="TreeGrafter"/>
</dbReference>
<accession>A0A1B0D718</accession>
<evidence type="ECO:0000313" key="7">
    <source>
        <dbReference type="Proteomes" id="UP000092462"/>
    </source>
</evidence>
<dbReference type="GO" id="GO:0005681">
    <property type="term" value="C:spliceosomal complex"/>
    <property type="evidence" value="ECO:0007669"/>
    <property type="project" value="TreeGrafter"/>
</dbReference>
<reference evidence="6" key="1">
    <citation type="submission" date="2022-08" db="UniProtKB">
        <authorList>
            <consortium name="EnsemblMetazoa"/>
        </authorList>
    </citation>
    <scope>IDENTIFICATION</scope>
    <source>
        <strain evidence="6">Israel</strain>
    </source>
</reference>
<dbReference type="VEuPathDB" id="VectorBase:PPAPM1_010310"/>
<dbReference type="GO" id="GO:0000387">
    <property type="term" value="P:spliceosomal snRNP assembly"/>
    <property type="evidence" value="ECO:0007669"/>
    <property type="project" value="TreeGrafter"/>
</dbReference>
<dbReference type="AlphaFoldDB" id="A0A1B0D718"/>
<feature type="region of interest" description="Disordered" evidence="5">
    <location>
        <begin position="92"/>
        <end position="127"/>
    </location>
</feature>
<comment type="subcellular location">
    <subcellularLocation>
        <location evidence="2">Cytoplasm</location>
    </subcellularLocation>
    <subcellularLocation>
        <location evidence="1">Nucleus</location>
    </subcellularLocation>
</comment>